<dbReference type="InterPro" id="IPR000836">
    <property type="entry name" value="PRTase_dom"/>
</dbReference>
<evidence type="ECO:0000256" key="8">
    <source>
        <dbReference type="ARBA" id="ARBA00022741"/>
    </source>
</evidence>
<comment type="pathway">
    <text evidence="2">Pyrimidine metabolism; UMP biosynthesis via salvage pathway; UMP from uracil: step 1/1.</text>
</comment>
<dbReference type="GO" id="GO:0005525">
    <property type="term" value="F:GTP binding"/>
    <property type="evidence" value="ECO:0007669"/>
    <property type="project" value="UniProtKB-KW"/>
</dbReference>
<evidence type="ECO:0000256" key="3">
    <source>
        <dbReference type="ARBA" id="ARBA00009516"/>
    </source>
</evidence>
<evidence type="ECO:0000256" key="4">
    <source>
        <dbReference type="ARBA" id="ARBA00011894"/>
    </source>
</evidence>
<dbReference type="AlphaFoldDB" id="A0A0P1BPQ1"/>
<evidence type="ECO:0000256" key="2">
    <source>
        <dbReference type="ARBA" id="ARBA00005180"/>
    </source>
</evidence>
<dbReference type="Proteomes" id="UP000054845">
    <property type="component" value="Unassembled WGS sequence"/>
</dbReference>
<evidence type="ECO:0000313" key="12">
    <source>
        <dbReference type="Proteomes" id="UP000054845"/>
    </source>
</evidence>
<evidence type="ECO:0000313" key="11">
    <source>
        <dbReference type="EMBL" id="CEH18860.1"/>
    </source>
</evidence>
<dbReference type="STRING" id="401625.A0A0P1BPQ1"/>
<comment type="cofactor">
    <cofactor evidence="1">
        <name>Mg(2+)</name>
        <dbReference type="ChEBI" id="CHEBI:18420"/>
    </cofactor>
</comment>
<sequence>MSSSKSNSQIHKVAHPLLSTHLANLRLATTSPKQFRELVRNITTVLVVEATKDLGVHQVQGEGPLAKFEGEEISGRIGLVPILRAGLGMVDAALALLPENTSVQHIGLFREKLSLQPVEYYSKLPETPNVDEVLILDPLVATGGTAIVCVKMITDWGIPISKIRFLCVLGSEQGLNSLASACPGLNIWVGAIDQTLNDKGLIIPGLGDTGDRLHATQ</sequence>
<keyword evidence="9" id="KW-0342">GTP-binding</keyword>
<dbReference type="Pfam" id="PF14681">
    <property type="entry name" value="UPRTase"/>
    <property type="match status" value="1"/>
</dbReference>
<reference evidence="11 12" key="1">
    <citation type="submission" date="2014-09" db="EMBL/GenBank/DDBJ databases">
        <authorList>
            <person name="Magalhaes I.L.F."/>
            <person name="Oliveira U."/>
            <person name="Santos F.R."/>
            <person name="Vidigal T.H.D.A."/>
            <person name="Brescovit A.D."/>
            <person name="Santos A.J."/>
        </authorList>
    </citation>
    <scope>NUCLEOTIDE SEQUENCE [LARGE SCALE GENOMIC DNA]</scope>
</reference>
<proteinExistence type="inferred from homology"/>
<accession>A0A0P1BPQ1</accession>
<comment type="similarity">
    <text evidence="3">Belongs to the UPRTase family.</text>
</comment>
<dbReference type="NCBIfam" id="NF001097">
    <property type="entry name" value="PRK00129.1"/>
    <property type="match status" value="1"/>
</dbReference>
<keyword evidence="7" id="KW-0808">Transferase</keyword>
<keyword evidence="5" id="KW-0021">Allosteric enzyme</keyword>
<keyword evidence="8" id="KW-0547">Nucleotide-binding</keyword>
<evidence type="ECO:0000256" key="7">
    <source>
        <dbReference type="ARBA" id="ARBA00022679"/>
    </source>
</evidence>
<evidence type="ECO:0000256" key="5">
    <source>
        <dbReference type="ARBA" id="ARBA00022533"/>
    </source>
</evidence>
<evidence type="ECO:0000259" key="10">
    <source>
        <dbReference type="Pfam" id="PF14681"/>
    </source>
</evidence>
<evidence type="ECO:0000256" key="9">
    <source>
        <dbReference type="ARBA" id="ARBA00023134"/>
    </source>
</evidence>
<keyword evidence="6" id="KW-0328">Glycosyltransferase</keyword>
<dbReference type="SUPFAM" id="SSF53271">
    <property type="entry name" value="PRTase-like"/>
    <property type="match status" value="1"/>
</dbReference>
<dbReference type="CDD" id="cd06223">
    <property type="entry name" value="PRTases_typeI"/>
    <property type="match status" value="1"/>
</dbReference>
<dbReference type="EC" id="2.4.2.9" evidence="4"/>
<dbReference type="InterPro" id="IPR029057">
    <property type="entry name" value="PRTase-like"/>
</dbReference>
<dbReference type="OrthoDB" id="10257085at2759"/>
<dbReference type="InterPro" id="IPR050054">
    <property type="entry name" value="UPRTase/APRTase"/>
</dbReference>
<dbReference type="EMBL" id="CCYA01000276">
    <property type="protein sequence ID" value="CEH18860.1"/>
    <property type="molecule type" value="Genomic_DNA"/>
</dbReference>
<name>A0A0P1BPQ1_9BASI</name>
<protein>
    <recommendedName>
        <fullName evidence="4">uracil phosphoribosyltransferase</fullName>
        <ecNumber evidence="4">2.4.2.9</ecNumber>
    </recommendedName>
</protein>
<dbReference type="PANTHER" id="PTHR32315">
    <property type="entry name" value="ADENINE PHOSPHORIBOSYLTRANSFERASE"/>
    <property type="match status" value="1"/>
</dbReference>
<organism evidence="11 12">
    <name type="scientific">Ceraceosorus bombacis</name>
    <dbReference type="NCBI Taxonomy" id="401625"/>
    <lineage>
        <taxon>Eukaryota</taxon>
        <taxon>Fungi</taxon>
        <taxon>Dikarya</taxon>
        <taxon>Basidiomycota</taxon>
        <taxon>Ustilaginomycotina</taxon>
        <taxon>Exobasidiomycetes</taxon>
        <taxon>Ceraceosorales</taxon>
        <taxon>Ceraceosoraceae</taxon>
        <taxon>Ceraceosorus</taxon>
    </lineage>
</organism>
<dbReference type="PANTHER" id="PTHR32315:SF4">
    <property type="entry name" value="URACIL PHOSPHORIBOSYLTRANSFERASE, CHLOROPLASTIC"/>
    <property type="match status" value="1"/>
</dbReference>
<feature type="domain" description="Phosphoribosyltransferase" evidence="10">
    <location>
        <begin position="14"/>
        <end position="216"/>
    </location>
</feature>
<dbReference type="Gene3D" id="3.40.50.2020">
    <property type="match status" value="1"/>
</dbReference>
<keyword evidence="12" id="KW-1185">Reference proteome</keyword>
<dbReference type="GO" id="GO:0004845">
    <property type="term" value="F:uracil phosphoribosyltransferase activity"/>
    <property type="evidence" value="ECO:0007669"/>
    <property type="project" value="UniProtKB-EC"/>
</dbReference>
<evidence type="ECO:0000256" key="6">
    <source>
        <dbReference type="ARBA" id="ARBA00022676"/>
    </source>
</evidence>
<evidence type="ECO:0000256" key="1">
    <source>
        <dbReference type="ARBA" id="ARBA00001946"/>
    </source>
</evidence>